<sequence length="329" mass="35433">MSQTSKQAGMIWKNGEMLPWERAQVHVMSHALHYGTSVFEGIRAYAIGDKAAILCGREHYERLLFSCKVARIPSPLTVEQWMAVSADTLRANGLRSAYLRPLVYRGAGPSLGLDARQHPAEALLAATPWGAYLGEEALTLGVDVQVSSWRRNGPGAASTMAKIGGQYINGQAIVMEARENGMSEGIALDGNGFVSEGSGENVFLVHRGEIFTPSVGSSILSGITRQCVMRIARDLGYTVTEASIPREMLYLADEIFFTGTAVEICPVRSVDRMPVSNGVRGPVTRAIQDRYFGIVRGTHADKWNWLTTVPVPLAGEAAAGQPARAGVAS</sequence>
<comment type="cofactor">
    <cofactor evidence="1 16">
        <name>pyridoxal 5'-phosphate</name>
        <dbReference type="ChEBI" id="CHEBI:597326"/>
    </cofactor>
</comment>
<comment type="similarity">
    <text evidence="6 15">Belongs to the class-IV pyridoxal-phosphate-dependent aminotransferase family.</text>
</comment>
<protein>
    <recommendedName>
        <fullName evidence="17">Branched-chain-amino-acid aminotransferase</fullName>
        <shortName evidence="17">BCAT</shortName>
        <ecNumber evidence="17">2.6.1.42</ecNumber>
    </recommendedName>
</protein>
<keyword evidence="8 17" id="KW-0028">Amino-acid biosynthesis</keyword>
<evidence type="ECO:0000256" key="12">
    <source>
        <dbReference type="ARBA" id="ARBA00048212"/>
    </source>
</evidence>
<dbReference type="EMBL" id="JPGG01000016">
    <property type="protein sequence ID" value="KGC13214.1"/>
    <property type="molecule type" value="Genomic_DNA"/>
</dbReference>
<evidence type="ECO:0000256" key="1">
    <source>
        <dbReference type="ARBA" id="ARBA00001933"/>
    </source>
</evidence>
<comment type="pathway">
    <text evidence="5 17">Amino-acid biosynthesis; L-leucine biosynthesis; L-leucine from 3-methyl-2-oxobutanoate: step 4/4.</text>
</comment>
<accession>A0AAW3EX79</accession>
<organism evidence="18 19">
    <name type="scientific">Burkholderia gladioli</name>
    <name type="common">Pseudomonas marginata</name>
    <name type="synonym">Phytomonas marginata</name>
    <dbReference type="NCBI Taxonomy" id="28095"/>
    <lineage>
        <taxon>Bacteria</taxon>
        <taxon>Pseudomonadati</taxon>
        <taxon>Pseudomonadota</taxon>
        <taxon>Betaproteobacteria</taxon>
        <taxon>Burkholderiales</taxon>
        <taxon>Burkholderiaceae</taxon>
        <taxon>Burkholderia</taxon>
    </lineage>
</organism>
<comment type="catalytic activity">
    <reaction evidence="13 17">
        <text>L-isoleucine + 2-oxoglutarate = (S)-3-methyl-2-oxopentanoate + L-glutamate</text>
        <dbReference type="Rhea" id="RHEA:24801"/>
        <dbReference type="ChEBI" id="CHEBI:16810"/>
        <dbReference type="ChEBI" id="CHEBI:29985"/>
        <dbReference type="ChEBI" id="CHEBI:35146"/>
        <dbReference type="ChEBI" id="CHEBI:58045"/>
        <dbReference type="EC" id="2.6.1.42"/>
    </reaction>
</comment>
<keyword evidence="7 17" id="KW-0032">Aminotransferase</keyword>
<evidence type="ECO:0000313" key="19">
    <source>
        <dbReference type="Proteomes" id="UP000029590"/>
    </source>
</evidence>
<dbReference type="PROSITE" id="PS00770">
    <property type="entry name" value="AA_TRANSFER_CLASS_4"/>
    <property type="match status" value="1"/>
</dbReference>
<dbReference type="PANTHER" id="PTHR42743">
    <property type="entry name" value="AMINO-ACID AMINOTRANSFERASE"/>
    <property type="match status" value="1"/>
</dbReference>
<dbReference type="GO" id="GO:0009082">
    <property type="term" value="P:branched-chain amino acid biosynthetic process"/>
    <property type="evidence" value="ECO:0007669"/>
    <property type="project" value="UniProtKB-KW"/>
</dbReference>
<evidence type="ECO:0000313" key="18">
    <source>
        <dbReference type="EMBL" id="KGC13214.1"/>
    </source>
</evidence>
<dbReference type="InterPro" id="IPR001544">
    <property type="entry name" value="Aminotrans_IV"/>
</dbReference>
<dbReference type="InterPro" id="IPR043131">
    <property type="entry name" value="BCAT-like_N"/>
</dbReference>
<evidence type="ECO:0000256" key="4">
    <source>
        <dbReference type="ARBA" id="ARBA00004931"/>
    </source>
</evidence>
<dbReference type="KEGG" id="bgo:BM43_7069"/>
<comment type="catalytic activity">
    <reaction evidence="12 17">
        <text>L-valine + 2-oxoglutarate = 3-methyl-2-oxobutanoate + L-glutamate</text>
        <dbReference type="Rhea" id="RHEA:24813"/>
        <dbReference type="ChEBI" id="CHEBI:11851"/>
        <dbReference type="ChEBI" id="CHEBI:16810"/>
        <dbReference type="ChEBI" id="CHEBI:29985"/>
        <dbReference type="ChEBI" id="CHEBI:57762"/>
        <dbReference type="EC" id="2.6.1.42"/>
    </reaction>
</comment>
<evidence type="ECO:0000256" key="17">
    <source>
        <dbReference type="RuleBase" id="RU364094"/>
    </source>
</evidence>
<evidence type="ECO:0000256" key="9">
    <source>
        <dbReference type="ARBA" id="ARBA00022679"/>
    </source>
</evidence>
<dbReference type="PANTHER" id="PTHR42743:SF11">
    <property type="entry name" value="AMINODEOXYCHORISMATE LYASE"/>
    <property type="match status" value="1"/>
</dbReference>
<evidence type="ECO:0000256" key="8">
    <source>
        <dbReference type="ARBA" id="ARBA00022605"/>
    </source>
</evidence>
<dbReference type="InterPro" id="IPR050571">
    <property type="entry name" value="Class-IV_PLP-Dep_Aminotrnsfr"/>
</dbReference>
<evidence type="ECO:0000256" key="6">
    <source>
        <dbReference type="ARBA" id="ARBA00009320"/>
    </source>
</evidence>
<dbReference type="EC" id="2.6.1.42" evidence="17"/>
<gene>
    <name evidence="17 18" type="primary">ilvE</name>
    <name evidence="18" type="ORF">DM48_697</name>
</gene>
<dbReference type="GO" id="GO:0004084">
    <property type="term" value="F:branched-chain-amino-acid transaminase activity"/>
    <property type="evidence" value="ECO:0007669"/>
    <property type="project" value="UniProtKB-EC"/>
</dbReference>
<evidence type="ECO:0000256" key="14">
    <source>
        <dbReference type="ARBA" id="ARBA00049229"/>
    </source>
</evidence>
<dbReference type="GO" id="GO:0005829">
    <property type="term" value="C:cytosol"/>
    <property type="evidence" value="ECO:0007669"/>
    <property type="project" value="TreeGrafter"/>
</dbReference>
<comment type="pathway">
    <text evidence="3 17">Amino-acid biosynthesis; L-isoleucine biosynthesis; L-isoleucine from 2-oxobutanoate: step 4/4.</text>
</comment>
<evidence type="ECO:0000256" key="13">
    <source>
        <dbReference type="ARBA" id="ARBA00048798"/>
    </source>
</evidence>
<dbReference type="SUPFAM" id="SSF56752">
    <property type="entry name" value="D-aminoacid aminotransferase-like PLP-dependent enzymes"/>
    <property type="match status" value="1"/>
</dbReference>
<evidence type="ECO:0000256" key="3">
    <source>
        <dbReference type="ARBA" id="ARBA00004824"/>
    </source>
</evidence>
<comment type="pathway">
    <text evidence="4 17">Amino-acid biosynthesis; L-valine biosynthesis; L-valine from pyruvate: step 4/4.</text>
</comment>
<dbReference type="Gene3D" id="3.20.10.10">
    <property type="entry name" value="D-amino Acid Aminotransferase, subunit A, domain 2"/>
    <property type="match status" value="1"/>
</dbReference>
<evidence type="ECO:0000256" key="10">
    <source>
        <dbReference type="ARBA" id="ARBA00022898"/>
    </source>
</evidence>
<evidence type="ECO:0000256" key="11">
    <source>
        <dbReference type="ARBA" id="ARBA00023304"/>
    </source>
</evidence>
<dbReference type="InterPro" id="IPR043132">
    <property type="entry name" value="BCAT-like_C"/>
</dbReference>
<keyword evidence="11 17" id="KW-0100">Branched-chain amino acid biosynthesis</keyword>
<dbReference type="GO" id="GO:0008652">
    <property type="term" value="P:amino acid biosynthetic process"/>
    <property type="evidence" value="ECO:0007669"/>
    <property type="project" value="UniProtKB-KW"/>
</dbReference>
<dbReference type="AlphaFoldDB" id="A0AAW3EX79"/>
<evidence type="ECO:0000256" key="15">
    <source>
        <dbReference type="RuleBase" id="RU004106"/>
    </source>
</evidence>
<dbReference type="Gene3D" id="3.30.470.10">
    <property type="match status" value="1"/>
</dbReference>
<reference evidence="18 19" key="1">
    <citation type="submission" date="2014-04" db="EMBL/GenBank/DDBJ databases">
        <authorList>
            <person name="Bishop-Lilly K.A."/>
            <person name="Broomall S.M."/>
            <person name="Chain P.S."/>
            <person name="Chertkov O."/>
            <person name="Coyne S.R."/>
            <person name="Daligault H.E."/>
            <person name="Davenport K.W."/>
            <person name="Erkkila T."/>
            <person name="Frey K.G."/>
            <person name="Gibbons H.S."/>
            <person name="Gu W."/>
            <person name="Jaissle J."/>
            <person name="Johnson S.L."/>
            <person name="Koroleva G.I."/>
            <person name="Ladner J.T."/>
            <person name="Lo C.-C."/>
            <person name="Minogue T.D."/>
            <person name="Munk C."/>
            <person name="Palacios G.F."/>
            <person name="Redden C.L."/>
            <person name="Rosenzweig C.N."/>
            <person name="Scholz M.B."/>
            <person name="Teshima H."/>
            <person name="Xu Y."/>
        </authorList>
    </citation>
    <scope>NUCLEOTIDE SEQUENCE [LARGE SCALE GENOMIC DNA]</scope>
    <source>
        <strain evidence="19">gladioli</strain>
    </source>
</reference>
<dbReference type="NCBIfam" id="TIGR01122">
    <property type="entry name" value="ilvE_I"/>
    <property type="match status" value="1"/>
</dbReference>
<name>A0AAW3EX79_BURGA</name>
<keyword evidence="10 16" id="KW-0663">Pyridoxal phosphate</keyword>
<evidence type="ECO:0000256" key="16">
    <source>
        <dbReference type="RuleBase" id="RU004516"/>
    </source>
</evidence>
<dbReference type="Pfam" id="PF01063">
    <property type="entry name" value="Aminotran_4"/>
    <property type="match status" value="1"/>
</dbReference>
<dbReference type="FunFam" id="3.20.10.10:FF:000002">
    <property type="entry name" value="D-alanine aminotransferase"/>
    <property type="match status" value="1"/>
</dbReference>
<evidence type="ECO:0000256" key="7">
    <source>
        <dbReference type="ARBA" id="ARBA00022576"/>
    </source>
</evidence>
<comment type="catalytic activity">
    <reaction evidence="14 17">
        <text>L-leucine + 2-oxoglutarate = 4-methyl-2-oxopentanoate + L-glutamate</text>
        <dbReference type="Rhea" id="RHEA:18321"/>
        <dbReference type="ChEBI" id="CHEBI:16810"/>
        <dbReference type="ChEBI" id="CHEBI:17865"/>
        <dbReference type="ChEBI" id="CHEBI:29985"/>
        <dbReference type="ChEBI" id="CHEBI:57427"/>
        <dbReference type="EC" id="2.6.1.42"/>
    </reaction>
</comment>
<evidence type="ECO:0000256" key="5">
    <source>
        <dbReference type="ARBA" id="ARBA00005072"/>
    </source>
</evidence>
<dbReference type="NCBIfam" id="NF005146">
    <property type="entry name" value="PRK06606.1"/>
    <property type="match status" value="1"/>
</dbReference>
<dbReference type="InterPro" id="IPR018300">
    <property type="entry name" value="Aminotrans_IV_CS"/>
</dbReference>
<dbReference type="InterPro" id="IPR036038">
    <property type="entry name" value="Aminotransferase-like"/>
</dbReference>
<dbReference type="Proteomes" id="UP000029590">
    <property type="component" value="Unassembled WGS sequence"/>
</dbReference>
<evidence type="ECO:0000256" key="2">
    <source>
        <dbReference type="ARBA" id="ARBA00003109"/>
    </source>
</evidence>
<proteinExistence type="inferred from homology"/>
<dbReference type="InterPro" id="IPR005785">
    <property type="entry name" value="B_amino_transI"/>
</dbReference>
<dbReference type="RefSeq" id="WP_255222483.1">
    <property type="nucleotide sequence ID" value="NZ_CADEPO010000029.1"/>
</dbReference>
<comment type="function">
    <text evidence="2 17">Acts on leucine, isoleucine and valine.</text>
</comment>
<comment type="caution">
    <text evidence="18">The sequence shown here is derived from an EMBL/GenBank/DDBJ whole genome shotgun (WGS) entry which is preliminary data.</text>
</comment>
<keyword evidence="9 17" id="KW-0808">Transferase</keyword>